<feature type="region of interest" description="Disordered" evidence="6">
    <location>
        <begin position="1"/>
        <end position="49"/>
    </location>
</feature>
<feature type="domain" description="C2H2-type" evidence="7">
    <location>
        <begin position="582"/>
        <end position="612"/>
    </location>
</feature>
<dbReference type="InterPro" id="IPR036236">
    <property type="entry name" value="Znf_C2H2_sf"/>
</dbReference>
<feature type="compositionally biased region" description="Low complexity" evidence="6">
    <location>
        <begin position="24"/>
        <end position="34"/>
    </location>
</feature>
<organism evidence="8 9">
    <name type="scientific">Venturia effusa</name>
    <dbReference type="NCBI Taxonomy" id="50376"/>
    <lineage>
        <taxon>Eukaryota</taxon>
        <taxon>Fungi</taxon>
        <taxon>Dikarya</taxon>
        <taxon>Ascomycota</taxon>
        <taxon>Pezizomycotina</taxon>
        <taxon>Dothideomycetes</taxon>
        <taxon>Pleosporomycetidae</taxon>
        <taxon>Venturiales</taxon>
        <taxon>Venturiaceae</taxon>
        <taxon>Venturia</taxon>
    </lineage>
</organism>
<feature type="compositionally biased region" description="Polar residues" evidence="6">
    <location>
        <begin position="391"/>
        <end position="422"/>
    </location>
</feature>
<evidence type="ECO:0000256" key="6">
    <source>
        <dbReference type="SAM" id="MobiDB-lite"/>
    </source>
</evidence>
<feature type="domain" description="C2H2-type" evidence="7">
    <location>
        <begin position="643"/>
        <end position="670"/>
    </location>
</feature>
<keyword evidence="9" id="KW-1185">Reference proteome</keyword>
<evidence type="ECO:0000313" key="8">
    <source>
        <dbReference type="EMBL" id="QDS70802.1"/>
    </source>
</evidence>
<dbReference type="OrthoDB" id="3269380at2759"/>
<protein>
    <recommendedName>
        <fullName evidence="7">C2H2-type domain-containing protein</fullName>
    </recommendedName>
</protein>
<evidence type="ECO:0000256" key="1">
    <source>
        <dbReference type="ARBA" id="ARBA00022723"/>
    </source>
</evidence>
<dbReference type="Gene3D" id="3.30.160.60">
    <property type="entry name" value="Classic Zinc Finger"/>
    <property type="match status" value="2"/>
</dbReference>
<dbReference type="PANTHER" id="PTHR23057">
    <property type="entry name" value="JUXTAPOSED WITH ANOTHER ZINC FINGER PROTEIN 1"/>
    <property type="match status" value="1"/>
</dbReference>
<dbReference type="InterPro" id="IPR013087">
    <property type="entry name" value="Znf_C2H2_type"/>
</dbReference>
<proteinExistence type="predicted"/>
<dbReference type="STRING" id="50376.A0A517L592"/>
<dbReference type="PANTHER" id="PTHR23057:SF0">
    <property type="entry name" value="JUXTAPOSED WITH ANOTHER ZINC FINGER PROTEIN 1"/>
    <property type="match status" value="1"/>
</dbReference>
<feature type="compositionally biased region" description="Polar residues" evidence="6">
    <location>
        <begin position="13"/>
        <end position="23"/>
    </location>
</feature>
<dbReference type="AlphaFoldDB" id="A0A517L592"/>
<feature type="compositionally biased region" description="Acidic residues" evidence="6">
    <location>
        <begin position="894"/>
        <end position="903"/>
    </location>
</feature>
<dbReference type="SUPFAM" id="SSF57667">
    <property type="entry name" value="beta-beta-alpha zinc fingers"/>
    <property type="match status" value="1"/>
</dbReference>
<feature type="region of interest" description="Disordered" evidence="6">
    <location>
        <begin position="875"/>
        <end position="903"/>
    </location>
</feature>
<gene>
    <name evidence="8" type="ORF">FKW77_004570</name>
</gene>
<dbReference type="PROSITE" id="PS00028">
    <property type="entry name" value="ZINC_FINGER_C2H2_1"/>
    <property type="match status" value="1"/>
</dbReference>
<feature type="compositionally biased region" description="Polar residues" evidence="6">
    <location>
        <begin position="336"/>
        <end position="369"/>
    </location>
</feature>
<dbReference type="GO" id="GO:0008270">
    <property type="term" value="F:zinc ion binding"/>
    <property type="evidence" value="ECO:0007669"/>
    <property type="project" value="UniProtKB-KW"/>
</dbReference>
<feature type="region of interest" description="Disordered" evidence="6">
    <location>
        <begin position="390"/>
        <end position="442"/>
    </location>
</feature>
<dbReference type="InterPro" id="IPR051580">
    <property type="entry name" value="ZnF-Chromatin_assoc"/>
</dbReference>
<keyword evidence="2" id="KW-0677">Repeat</keyword>
<accession>A0A517L592</accession>
<keyword evidence="4" id="KW-0862">Zinc</keyword>
<evidence type="ECO:0000256" key="5">
    <source>
        <dbReference type="PROSITE-ProRule" id="PRU00042"/>
    </source>
</evidence>
<evidence type="ECO:0000256" key="4">
    <source>
        <dbReference type="ARBA" id="ARBA00022833"/>
    </source>
</evidence>
<dbReference type="EMBL" id="CP042189">
    <property type="protein sequence ID" value="QDS70802.1"/>
    <property type="molecule type" value="Genomic_DNA"/>
</dbReference>
<reference evidence="8 9" key="1">
    <citation type="submission" date="2019-07" db="EMBL/GenBank/DDBJ databases">
        <title>Finished genome of Venturia effusa.</title>
        <authorList>
            <person name="Young C.A."/>
            <person name="Cox M.P."/>
            <person name="Ganley A.R.D."/>
            <person name="David W.J."/>
        </authorList>
    </citation>
    <scope>NUCLEOTIDE SEQUENCE [LARGE SCALE GENOMIC DNA]</scope>
    <source>
        <strain evidence="9">albino</strain>
    </source>
</reference>
<evidence type="ECO:0000313" key="9">
    <source>
        <dbReference type="Proteomes" id="UP000316270"/>
    </source>
</evidence>
<evidence type="ECO:0000259" key="7">
    <source>
        <dbReference type="PROSITE" id="PS50157"/>
    </source>
</evidence>
<dbReference type="GO" id="GO:0005634">
    <property type="term" value="C:nucleus"/>
    <property type="evidence" value="ECO:0007669"/>
    <property type="project" value="TreeGrafter"/>
</dbReference>
<feature type="region of interest" description="Disordered" evidence="6">
    <location>
        <begin position="296"/>
        <end position="369"/>
    </location>
</feature>
<sequence length="903" mass="99116">MPESSQTPPPLCNSPSASGSRRGSTPSTPLTTSTVDSEPWPVAPATTAPSRKDRDLYFSWHRKLGADGQISNKILGSQWHFAQHSEEALFECNGGDQHPGDVSFPLFTGSLSRPPVSPMASAAPIDICLPPRLSSNSQSPRNQTSNLTFALQEAQATGQPAPESYNRQPLVAPDAGRLGVNAGGRQGSMSNIFGSSYYNGTDAKPISVKDRNRRESNTAGSFMNGMSWGNNSVGSWIQHDIMMAGTSPAPYGRSPSLHSSSYLPKAEANFLKDYKCCGLTLDSLHELLQHFEENHAQPSHQIAHRASVSSQNGSGGGRRPSTGMGAGETTRGFSGFDQQRTQQPVRPVHPQTSNQQGKDGFSRTQLSTVQDVDTMDDLEMEMDESTDLFAPQQQHAQTSQPNSGFSLNSTSSGNVPAQQAFRTSTPTTPSTGQPFAQFGNPTVSSVNTPALNTNDVQQAQGLMSPNHSIPGTPGDVDPNFATEFLGGSSNFAAVPIDYSLMNFDSAVGFGIENNLDHMTIDDPAKRLYSKQGGMNTNQFQFGNKNGPMSMDGEMAKRLREQQLIGNLGGPIPGFPEPEQKPFKCPVIGCEKSYKNQNGLKYHKQHGHQNQQLQKNDDETYSIIDPTTSIPYPGTIGMEKEKPYQCQVCGKRYKNLNGLKYHRQHSQQCNPENLAQKLNPLAGLTSNLQGLNPNANVAGVGLVGMPESSHLASPITAWLRVPLTWFHSTTYAFFPDETHRNIRRTFVSPFDESTRRQFCGYCGTQLSQWRENGQGDAEFIHLTLGSLVDEDLEQLRQHGMLEFEGESEEEDDETTTQAMEVEKHRPVRGSLHRGAPWFEEMVEKTPLGRIRRQKGGHMTTSNDGTVEQVEWEVFEWTEEDEDNAPSPTKRKIGEVEEMDTEMRA</sequence>
<evidence type="ECO:0000256" key="2">
    <source>
        <dbReference type="ARBA" id="ARBA00022737"/>
    </source>
</evidence>
<dbReference type="SMART" id="SM00355">
    <property type="entry name" value="ZnF_C2H2"/>
    <property type="match status" value="3"/>
</dbReference>
<keyword evidence="1" id="KW-0479">Metal-binding</keyword>
<dbReference type="PROSITE" id="PS50157">
    <property type="entry name" value="ZINC_FINGER_C2H2_2"/>
    <property type="match status" value="2"/>
</dbReference>
<keyword evidence="3 5" id="KW-0863">Zinc-finger</keyword>
<dbReference type="Proteomes" id="UP000316270">
    <property type="component" value="Chromosome 5"/>
</dbReference>
<name>A0A517L592_9PEZI</name>
<evidence type="ECO:0000256" key="3">
    <source>
        <dbReference type="ARBA" id="ARBA00022771"/>
    </source>
</evidence>